<organism evidence="1">
    <name type="scientific">Cacopsylla melanoneura</name>
    <dbReference type="NCBI Taxonomy" id="428564"/>
    <lineage>
        <taxon>Eukaryota</taxon>
        <taxon>Metazoa</taxon>
        <taxon>Ecdysozoa</taxon>
        <taxon>Arthropoda</taxon>
        <taxon>Hexapoda</taxon>
        <taxon>Insecta</taxon>
        <taxon>Pterygota</taxon>
        <taxon>Neoptera</taxon>
        <taxon>Paraneoptera</taxon>
        <taxon>Hemiptera</taxon>
        <taxon>Sternorrhyncha</taxon>
        <taxon>Psylloidea</taxon>
        <taxon>Psyllidae</taxon>
        <taxon>Psyllinae</taxon>
        <taxon>Cacopsylla</taxon>
    </lineage>
</organism>
<dbReference type="AlphaFoldDB" id="A0A8D8TL74"/>
<evidence type="ECO:0000313" key="1">
    <source>
        <dbReference type="EMBL" id="CAG6687401.1"/>
    </source>
</evidence>
<proteinExistence type="predicted"/>
<reference evidence="1" key="1">
    <citation type="submission" date="2021-05" db="EMBL/GenBank/DDBJ databases">
        <authorList>
            <person name="Alioto T."/>
            <person name="Alioto T."/>
            <person name="Gomez Garrido J."/>
        </authorList>
    </citation>
    <scope>NUCLEOTIDE SEQUENCE</scope>
</reference>
<sequence>MYLILSIRRRTSSEMRDNKHTLRKYHSPPSYGGFTTNPKKKLDKNSRPLKFGLLSVYKVYSVYTNNMMFSCIDDVAGMMFKIDIGHKGLTHVTKVDANYDFTL</sequence>
<protein>
    <submittedName>
        <fullName evidence="1">Uncharacterized protein</fullName>
    </submittedName>
</protein>
<dbReference type="EMBL" id="HBUF01281406">
    <property type="protein sequence ID" value="CAG6687401.1"/>
    <property type="molecule type" value="Transcribed_RNA"/>
</dbReference>
<accession>A0A8D8TL74</accession>
<name>A0A8D8TL74_9HEMI</name>